<dbReference type="Proteomes" id="UP000290572">
    <property type="component" value="Unassembled WGS sequence"/>
</dbReference>
<evidence type="ECO:0000313" key="3">
    <source>
        <dbReference type="Proteomes" id="UP000290572"/>
    </source>
</evidence>
<reference evidence="2 3" key="1">
    <citation type="submission" date="2018-03" db="EMBL/GenBank/DDBJ databases">
        <title>Draft genome sequence of Rohu Carp (Labeo rohita).</title>
        <authorList>
            <person name="Das P."/>
            <person name="Kushwaha B."/>
            <person name="Joshi C.G."/>
            <person name="Kumar D."/>
            <person name="Nagpure N.S."/>
            <person name="Sahoo L."/>
            <person name="Das S.P."/>
            <person name="Bit A."/>
            <person name="Patnaik S."/>
            <person name="Meher P.K."/>
            <person name="Jayasankar P."/>
            <person name="Koringa P.G."/>
            <person name="Patel N.V."/>
            <person name="Hinsu A.T."/>
            <person name="Kumar R."/>
            <person name="Pandey M."/>
            <person name="Agarwal S."/>
            <person name="Srivastava S."/>
            <person name="Singh M."/>
            <person name="Iquebal M.A."/>
            <person name="Jaiswal S."/>
            <person name="Angadi U.B."/>
            <person name="Kumar N."/>
            <person name="Raza M."/>
            <person name="Shah T.M."/>
            <person name="Rai A."/>
            <person name="Jena J.K."/>
        </authorList>
    </citation>
    <scope>NUCLEOTIDE SEQUENCE [LARGE SCALE GENOMIC DNA]</scope>
    <source>
        <strain evidence="2">DASCIFA01</strain>
        <tissue evidence="2">Testis</tissue>
    </source>
</reference>
<comment type="caution">
    <text evidence="2">The sequence shown here is derived from an EMBL/GenBank/DDBJ whole genome shotgun (WGS) entry which is preliminary data.</text>
</comment>
<dbReference type="Gene3D" id="3.10.10.10">
    <property type="entry name" value="HIV Type 1 Reverse Transcriptase, subunit A, domain 1"/>
    <property type="match status" value="1"/>
</dbReference>
<keyword evidence="3" id="KW-1185">Reference proteome</keyword>
<proteinExistence type="predicted"/>
<evidence type="ECO:0000256" key="1">
    <source>
        <dbReference type="SAM" id="Phobius"/>
    </source>
</evidence>
<accession>A0A498MRF4</accession>
<keyword evidence="1" id="KW-0812">Transmembrane</keyword>
<dbReference type="SUPFAM" id="SSF56672">
    <property type="entry name" value="DNA/RNA polymerases"/>
    <property type="match status" value="1"/>
</dbReference>
<dbReference type="PANTHER" id="PTHR24559:SF455">
    <property type="entry name" value="RIBONUCLEASE H"/>
    <property type="match status" value="1"/>
</dbReference>
<organism evidence="2 3">
    <name type="scientific">Labeo rohita</name>
    <name type="common">Indian major carp</name>
    <name type="synonym">Cyprinus rohita</name>
    <dbReference type="NCBI Taxonomy" id="84645"/>
    <lineage>
        <taxon>Eukaryota</taxon>
        <taxon>Metazoa</taxon>
        <taxon>Chordata</taxon>
        <taxon>Craniata</taxon>
        <taxon>Vertebrata</taxon>
        <taxon>Euteleostomi</taxon>
        <taxon>Actinopterygii</taxon>
        <taxon>Neopterygii</taxon>
        <taxon>Teleostei</taxon>
        <taxon>Ostariophysi</taxon>
        <taxon>Cypriniformes</taxon>
        <taxon>Cyprinidae</taxon>
        <taxon>Labeoninae</taxon>
        <taxon>Labeonini</taxon>
        <taxon>Labeo</taxon>
    </lineage>
</organism>
<keyword evidence="2" id="KW-0378">Hydrolase</keyword>
<keyword evidence="2" id="KW-0548">Nucleotidyltransferase</keyword>
<feature type="transmembrane region" description="Helical" evidence="1">
    <location>
        <begin position="53"/>
        <end position="72"/>
    </location>
</feature>
<keyword evidence="2" id="KW-0808">Transferase</keyword>
<keyword evidence="1" id="KW-1133">Transmembrane helix</keyword>
<name>A0A498MRF4_LABRO</name>
<protein>
    <submittedName>
        <fullName evidence="2">Protease reverse transcriptase ribonuclease h</fullName>
    </submittedName>
</protein>
<dbReference type="GO" id="GO:0006508">
    <property type="term" value="P:proteolysis"/>
    <property type="evidence" value="ECO:0007669"/>
    <property type="project" value="UniProtKB-KW"/>
</dbReference>
<dbReference type="EMBL" id="QBIY01012571">
    <property type="protein sequence ID" value="RXN22990.1"/>
    <property type="molecule type" value="Genomic_DNA"/>
</dbReference>
<dbReference type="GO" id="GO:0008233">
    <property type="term" value="F:peptidase activity"/>
    <property type="evidence" value="ECO:0007669"/>
    <property type="project" value="UniProtKB-KW"/>
</dbReference>
<keyword evidence="1" id="KW-0472">Membrane</keyword>
<evidence type="ECO:0000313" key="2">
    <source>
        <dbReference type="EMBL" id="RXN22990.1"/>
    </source>
</evidence>
<dbReference type="InterPro" id="IPR053134">
    <property type="entry name" value="RNA-dir_DNA_polymerase"/>
</dbReference>
<dbReference type="PANTHER" id="PTHR24559">
    <property type="entry name" value="TRANSPOSON TY3-I GAG-POL POLYPROTEIN"/>
    <property type="match status" value="1"/>
</dbReference>
<keyword evidence="2" id="KW-0645">Protease</keyword>
<dbReference type="AlphaFoldDB" id="A0A498MRF4"/>
<dbReference type="GO" id="GO:0003964">
    <property type="term" value="F:RNA-directed DNA polymerase activity"/>
    <property type="evidence" value="ECO:0007669"/>
    <property type="project" value="UniProtKB-KW"/>
</dbReference>
<dbReference type="InterPro" id="IPR043502">
    <property type="entry name" value="DNA/RNA_pol_sf"/>
</dbReference>
<keyword evidence="2" id="KW-0695">RNA-directed DNA polymerase</keyword>
<gene>
    <name evidence="2" type="ORF">ROHU_023107</name>
</gene>
<sequence length="278" mass="31359">MVFQPLPPGSFRTPLHFSPSQASTHVRFVSPTPAEDYEDELAERVRTRTQAKALAYAVILGLDFIFFSGLQINVADQKYSFKSNPNEDYPFQPGNASVPIIHTRHQKEKMENKSASLSLLSSVPPPKLVVFQSPSNLDEQTLIDTAVNAALLPLEDKQQLQQILESNPQVCTLRTGRTDILQHHIYSTQQVPIKQQPYRTTPAKQAVIKEHLEEMLSAGIVERSHSGWASPVVLVPKKDGSLSDLFIRETKHQAHRIHPYRNTKNGRQFIDNTRPVQL</sequence>